<dbReference type="STRING" id="1280949.HAD_16562"/>
<comment type="caution">
    <text evidence="1">The sequence shown here is derived from an EMBL/GenBank/DDBJ whole genome shotgun (WGS) entry which is preliminary data.</text>
</comment>
<dbReference type="InterPro" id="IPR010869">
    <property type="entry name" value="DUF1501"/>
</dbReference>
<reference evidence="1 2" key="1">
    <citation type="journal article" date="2014" name="Antonie Van Leeuwenhoek">
        <title>Hyphomonas beringensis sp. nov. and Hyphomonas chukchiensis sp. nov., isolated from surface seawater of the Bering Sea and Chukchi Sea.</title>
        <authorList>
            <person name="Li C."/>
            <person name="Lai Q."/>
            <person name="Li G."/>
            <person name="Dong C."/>
            <person name="Wang J."/>
            <person name="Liao Y."/>
            <person name="Shao Z."/>
        </authorList>
    </citation>
    <scope>NUCLEOTIDE SEQUENCE [LARGE SCALE GENOMIC DNA]</scope>
    <source>
        <strain evidence="1 2">MHS-3</strain>
    </source>
</reference>
<protein>
    <recommendedName>
        <fullName evidence="3">Tat pathway signal protein</fullName>
    </recommendedName>
</protein>
<dbReference type="AlphaFoldDB" id="A0A069E549"/>
<name>A0A069E549_9PROT</name>
<dbReference type="PATRIC" id="fig|1280949.3.peg.3361"/>
<evidence type="ECO:0000313" key="1">
    <source>
        <dbReference type="EMBL" id="KCZ82692.1"/>
    </source>
</evidence>
<dbReference type="Proteomes" id="UP000027446">
    <property type="component" value="Unassembled WGS sequence"/>
</dbReference>
<dbReference type="PROSITE" id="PS51318">
    <property type="entry name" value="TAT"/>
    <property type="match status" value="1"/>
</dbReference>
<accession>A0A069E549</accession>
<dbReference type="PANTHER" id="PTHR43737">
    <property type="entry name" value="BLL7424 PROTEIN"/>
    <property type="match status" value="1"/>
</dbReference>
<proteinExistence type="predicted"/>
<dbReference type="PANTHER" id="PTHR43737:SF1">
    <property type="entry name" value="DUF1501 DOMAIN-CONTAINING PROTEIN"/>
    <property type="match status" value="1"/>
</dbReference>
<evidence type="ECO:0008006" key="3">
    <source>
        <dbReference type="Google" id="ProtNLM"/>
    </source>
</evidence>
<sequence length="465" mass="49278">MSISRRHLLKGIGAGALSAATLTTLGNAMHGFQSANAAEVTDYKALVCIFMLGGCDTHDVLLPYDQASYDSFRNIRASMFGGYNGSRDRNQLLPLSPVNSGDFGGRQFAMPPEMSGLHGLFESGQAAFVANTGPLISPLNRTQWQSGSVPVPKQLFSHNDQQSTWAASAPEGAQFGWGGRFADAAVTSGANTNREFSTITAVGNELFLTGQEVLPYQIGLSGADEINLLSEFDNANISNLLRRHFSATDFNQSNLIGRDVAQIADKSVVLNESYNQAVANLIPLSTQFPQSYLASQLRAIANTIAIRDSLSVRRQVFFAAVGGFDTHSTQAADLPGHLSDVSAAITAFHSAMQELGVGSSVTTFTASDFGRTLAANGDGTDHGWGSHHLVVGGAVQGQRIYGDVPPSEFGHAQDAGSGRMIPTISVEQYASPMGRWFGLNDSELAAALPNLSTFTAANPVQNILV</sequence>
<organism evidence="1 2">
    <name type="scientific">Hyphomonas adhaerens MHS-3</name>
    <dbReference type="NCBI Taxonomy" id="1280949"/>
    <lineage>
        <taxon>Bacteria</taxon>
        <taxon>Pseudomonadati</taxon>
        <taxon>Pseudomonadota</taxon>
        <taxon>Alphaproteobacteria</taxon>
        <taxon>Hyphomonadales</taxon>
        <taxon>Hyphomonadaceae</taxon>
        <taxon>Hyphomonas</taxon>
    </lineage>
</organism>
<dbReference type="EMBL" id="ARYH01000004">
    <property type="protein sequence ID" value="KCZ82692.1"/>
    <property type="molecule type" value="Genomic_DNA"/>
</dbReference>
<dbReference type="Pfam" id="PF07394">
    <property type="entry name" value="DUF1501"/>
    <property type="match status" value="1"/>
</dbReference>
<dbReference type="InterPro" id="IPR006311">
    <property type="entry name" value="TAT_signal"/>
</dbReference>
<dbReference type="eggNOG" id="COG4102">
    <property type="taxonomic scope" value="Bacteria"/>
</dbReference>
<gene>
    <name evidence="1" type="ORF">HAD_16562</name>
</gene>
<dbReference type="OrthoDB" id="9779968at2"/>
<dbReference type="RefSeq" id="WP_084332030.1">
    <property type="nucleotide sequence ID" value="NZ_ARYH01000004.1"/>
</dbReference>
<evidence type="ECO:0000313" key="2">
    <source>
        <dbReference type="Proteomes" id="UP000027446"/>
    </source>
</evidence>
<keyword evidence="2" id="KW-1185">Reference proteome</keyword>